<evidence type="ECO:0000259" key="1">
    <source>
        <dbReference type="Pfam" id="PF09348"/>
    </source>
</evidence>
<evidence type="ECO:0000313" key="3">
    <source>
        <dbReference type="Proteomes" id="UP001597286"/>
    </source>
</evidence>
<dbReference type="Pfam" id="PF09348">
    <property type="entry name" value="DUF1990"/>
    <property type="match status" value="1"/>
</dbReference>
<evidence type="ECO:0000313" key="2">
    <source>
        <dbReference type="EMBL" id="MFD1811030.1"/>
    </source>
</evidence>
<organism evidence="2 3">
    <name type="scientific">Rhodococcus gannanensis</name>
    <dbReference type="NCBI Taxonomy" id="1960308"/>
    <lineage>
        <taxon>Bacteria</taxon>
        <taxon>Bacillati</taxon>
        <taxon>Actinomycetota</taxon>
        <taxon>Actinomycetes</taxon>
        <taxon>Mycobacteriales</taxon>
        <taxon>Nocardiaceae</taxon>
        <taxon>Rhodococcus</taxon>
    </lineage>
</organism>
<feature type="domain" description="DUF1990" evidence="1">
    <location>
        <begin position="8"/>
        <end position="162"/>
    </location>
</feature>
<name>A0ABW4P1Z9_9NOCA</name>
<dbReference type="RefSeq" id="WP_378483588.1">
    <property type="nucleotide sequence ID" value="NZ_JBHUFB010000003.1"/>
</dbReference>
<keyword evidence="3" id="KW-1185">Reference proteome</keyword>
<reference evidence="3" key="1">
    <citation type="journal article" date="2019" name="Int. J. Syst. Evol. Microbiol.">
        <title>The Global Catalogue of Microorganisms (GCM) 10K type strain sequencing project: providing services to taxonomists for standard genome sequencing and annotation.</title>
        <authorList>
            <consortium name="The Broad Institute Genomics Platform"/>
            <consortium name="The Broad Institute Genome Sequencing Center for Infectious Disease"/>
            <person name="Wu L."/>
            <person name="Ma J."/>
        </authorList>
    </citation>
    <scope>NUCLEOTIDE SEQUENCE [LARGE SCALE GENOMIC DNA]</scope>
    <source>
        <strain evidence="3">DT72</strain>
    </source>
</reference>
<comment type="caution">
    <text evidence="2">The sequence shown here is derived from an EMBL/GenBank/DDBJ whole genome shotgun (WGS) entry which is preliminary data.</text>
</comment>
<dbReference type="InterPro" id="IPR018960">
    <property type="entry name" value="DUF1990"/>
</dbReference>
<sequence>MTPHGTLTYPEIGQTAATLPTGYTHLRRTRAVGHGRDDFDRAAMLLEDWEMHRRAGLRVAADTEGAAVGVRVTVGIGFGPFRVHAPCEVVYVVDEVCRRGFAYGTLTGHPECGEERFCVELQDDDTVTFTVTAFSRPAAWWVRAAGPIGRAVQRRVTERYLGAL</sequence>
<proteinExistence type="predicted"/>
<dbReference type="PANTHER" id="PTHR34202">
    <property type="entry name" value="UPF0548 PROTEIN"/>
    <property type="match status" value="1"/>
</dbReference>
<protein>
    <submittedName>
        <fullName evidence="2">DUF1990 family protein</fullName>
    </submittedName>
</protein>
<dbReference type="PIRSF" id="PIRSF010260">
    <property type="entry name" value="UCP010260"/>
    <property type="match status" value="1"/>
</dbReference>
<dbReference type="PANTHER" id="PTHR34202:SF1">
    <property type="entry name" value="UPF0548 PROTEIN"/>
    <property type="match status" value="1"/>
</dbReference>
<dbReference type="Proteomes" id="UP001597286">
    <property type="component" value="Unassembled WGS sequence"/>
</dbReference>
<dbReference type="InterPro" id="IPR014457">
    <property type="entry name" value="UCP010260"/>
</dbReference>
<gene>
    <name evidence="2" type="ORF">ACFSJG_02280</name>
</gene>
<accession>A0ABW4P1Z9</accession>
<dbReference type="EMBL" id="JBHUFB010000003">
    <property type="protein sequence ID" value="MFD1811030.1"/>
    <property type="molecule type" value="Genomic_DNA"/>
</dbReference>